<reference evidence="3 4" key="2">
    <citation type="submission" date="2024-05" db="EMBL/GenBank/DDBJ databases">
        <authorList>
            <person name="Chen Y."/>
            <person name="Shah S."/>
            <person name="Dougan E. K."/>
            <person name="Thang M."/>
            <person name="Chan C."/>
        </authorList>
    </citation>
    <scope>NUCLEOTIDE SEQUENCE [LARGE SCALE GENOMIC DNA]</scope>
</reference>
<gene>
    <name evidence="2" type="ORF">C1SCF055_LOCUS42382</name>
</gene>
<name>A0A9P1GMV3_9DINO</name>
<feature type="region of interest" description="Disordered" evidence="1">
    <location>
        <begin position="137"/>
        <end position="187"/>
    </location>
</feature>
<feature type="compositionally biased region" description="Basic and acidic residues" evidence="1">
    <location>
        <begin position="137"/>
        <end position="160"/>
    </location>
</feature>
<feature type="compositionally biased region" description="Basic residues" evidence="1">
    <location>
        <begin position="266"/>
        <end position="282"/>
    </location>
</feature>
<evidence type="ECO:0000313" key="2">
    <source>
        <dbReference type="EMBL" id="CAI4017762.1"/>
    </source>
</evidence>
<evidence type="ECO:0000313" key="4">
    <source>
        <dbReference type="Proteomes" id="UP001152797"/>
    </source>
</evidence>
<organism evidence="2">
    <name type="scientific">Cladocopium goreaui</name>
    <dbReference type="NCBI Taxonomy" id="2562237"/>
    <lineage>
        <taxon>Eukaryota</taxon>
        <taxon>Sar</taxon>
        <taxon>Alveolata</taxon>
        <taxon>Dinophyceae</taxon>
        <taxon>Suessiales</taxon>
        <taxon>Symbiodiniaceae</taxon>
        <taxon>Cladocopium</taxon>
    </lineage>
</organism>
<proteinExistence type="predicted"/>
<dbReference type="EMBL" id="CAMXCT030006655">
    <property type="protein sequence ID" value="CAL4805074.1"/>
    <property type="molecule type" value="Genomic_DNA"/>
</dbReference>
<protein>
    <submittedName>
        <fullName evidence="2">Uncharacterized protein</fullName>
    </submittedName>
</protein>
<keyword evidence="4" id="KW-1185">Reference proteome</keyword>
<dbReference type="EMBL" id="CAMXCT020006655">
    <property type="protein sequence ID" value="CAL1171137.1"/>
    <property type="molecule type" value="Genomic_DNA"/>
</dbReference>
<sequence>MRTRRLCEVKPSGKTLVDDDVRTQYKQGGENRELLEMALLESIAKYGVARSSYKRIKGDFIQKCRLIRERLDSRETETLGKWLTEDAMKRSGNYSAQSIKSITNYCRQFPESLCRTSMNWRYNSSVTEFYVITDDNTREKHSDTTRQVDETDLGDKKLKDAPAGLPSNPVNLPKVEPSPEVVGSKSSNIDRQCWKDVLDPITLSLERLLSEIANEKNEVKKQTLAKDLGLEVNSNKAKGNKSKSKGNGSKTKAEGAKASKAAGKSKGSKGKPSKKEKSRRKQSASAAAPELNSEPIPEKCCDIIEFAAAEMRDVGEDGVTEVLRLNNFYYPVEISFENTPPLSSFPDFDAHKKRPWECLPIFLHGDEGELYAEDRRIWNAIFEMVVRDLAMCERDGVEVNGSKIYPIVLGNKGDWSYLVSSGNLERSYRRAPKGAKEEDHGVAGAGICHLCLCGQGIDWEDLNLAERAMDESHLHELPLPWDRESPLTRELLVDDAPNGKCRFYCLDPWHSIHLGVGKTWISGGVMLLQKLVPQSNVDLRITQIASDYRDYCRREKLDPIIRRIDVATFGTTTDPSGAWSKAAVTSNFFMFLEDWCNQHADLIQPDETLRNWASILHLCDYIGFVCAYIRMSMCVFVLKPAPQSTLRLWCMLHIEAFGTTRLNQFMRGIYSNDVLMPSSTGIQLSDALYDFVKSFMYQAYAAYQKGLNFFPMHPKLHSIHEVAHELRRQASSAAFCVNPAVYSCSQDEDFIGRCAVISRCVSPRLAAKRTLERYLCHIQLAWART</sequence>
<comment type="caution">
    <text evidence="2">The sequence shown here is derived from an EMBL/GenBank/DDBJ whole genome shotgun (WGS) entry which is preliminary data.</text>
</comment>
<evidence type="ECO:0000313" key="3">
    <source>
        <dbReference type="EMBL" id="CAL4805074.1"/>
    </source>
</evidence>
<dbReference type="EMBL" id="CAMXCT010006655">
    <property type="protein sequence ID" value="CAI4017762.1"/>
    <property type="molecule type" value="Genomic_DNA"/>
</dbReference>
<reference evidence="2" key="1">
    <citation type="submission" date="2022-10" db="EMBL/GenBank/DDBJ databases">
        <authorList>
            <person name="Chen Y."/>
            <person name="Dougan E. K."/>
            <person name="Chan C."/>
            <person name="Rhodes N."/>
            <person name="Thang M."/>
        </authorList>
    </citation>
    <scope>NUCLEOTIDE SEQUENCE</scope>
</reference>
<evidence type="ECO:0000256" key="1">
    <source>
        <dbReference type="SAM" id="MobiDB-lite"/>
    </source>
</evidence>
<feature type="region of interest" description="Disordered" evidence="1">
    <location>
        <begin position="231"/>
        <end position="293"/>
    </location>
</feature>
<dbReference type="AlphaFoldDB" id="A0A9P1GMV3"/>
<dbReference type="Proteomes" id="UP001152797">
    <property type="component" value="Unassembled WGS sequence"/>
</dbReference>
<accession>A0A9P1GMV3</accession>